<dbReference type="EMBL" id="GGEC01093750">
    <property type="protein sequence ID" value="MBX74234.1"/>
    <property type="molecule type" value="Transcribed_RNA"/>
</dbReference>
<reference evidence="1" key="1">
    <citation type="submission" date="2018-02" db="EMBL/GenBank/DDBJ databases">
        <title>Rhizophora mucronata_Transcriptome.</title>
        <authorList>
            <person name="Meera S.P."/>
            <person name="Sreeshan A."/>
            <person name="Augustine A."/>
        </authorList>
    </citation>
    <scope>NUCLEOTIDE SEQUENCE</scope>
    <source>
        <tissue evidence="1">Leaf</tissue>
    </source>
</reference>
<organism evidence="1">
    <name type="scientific">Rhizophora mucronata</name>
    <name type="common">Asiatic mangrove</name>
    <dbReference type="NCBI Taxonomy" id="61149"/>
    <lineage>
        <taxon>Eukaryota</taxon>
        <taxon>Viridiplantae</taxon>
        <taxon>Streptophyta</taxon>
        <taxon>Embryophyta</taxon>
        <taxon>Tracheophyta</taxon>
        <taxon>Spermatophyta</taxon>
        <taxon>Magnoliopsida</taxon>
        <taxon>eudicotyledons</taxon>
        <taxon>Gunneridae</taxon>
        <taxon>Pentapetalae</taxon>
        <taxon>rosids</taxon>
        <taxon>fabids</taxon>
        <taxon>Malpighiales</taxon>
        <taxon>Rhizophoraceae</taxon>
        <taxon>Rhizophora</taxon>
    </lineage>
</organism>
<accession>A0A2P2R525</accession>
<evidence type="ECO:0000313" key="1">
    <source>
        <dbReference type="EMBL" id="MBX74234.1"/>
    </source>
</evidence>
<sequence length="44" mass="5038">MHMAVDAPKPRTYSVFNISLLWCAQYAEIVIDSRIRVGFGCSKY</sequence>
<name>A0A2P2R525_RHIMU</name>
<dbReference type="AlphaFoldDB" id="A0A2P2R525"/>
<protein>
    <submittedName>
        <fullName evidence="1">Uncharacterized protein</fullName>
    </submittedName>
</protein>
<proteinExistence type="predicted"/>